<dbReference type="FunFam" id="2.10.25.10:FF:000123">
    <property type="entry name" value="Crumbs homolog 1 (Drosophila)"/>
    <property type="match status" value="1"/>
</dbReference>
<dbReference type="FunFam" id="2.10.25.10:FF:000004">
    <property type="entry name" value="Neurogenic locus notch 1"/>
    <property type="match status" value="1"/>
</dbReference>
<proteinExistence type="predicted"/>
<dbReference type="RefSeq" id="XP_023932783.1">
    <property type="nucleotide sequence ID" value="XM_024077015.1"/>
</dbReference>
<keyword evidence="10" id="KW-1185">Reference proteome</keyword>
<dbReference type="Gene3D" id="2.10.25.10">
    <property type="entry name" value="Laminin"/>
    <property type="match status" value="6"/>
</dbReference>
<feature type="domain" description="EGF-like" evidence="7">
    <location>
        <begin position="644"/>
        <end position="680"/>
    </location>
</feature>
<dbReference type="SUPFAM" id="SSF49899">
    <property type="entry name" value="Concanavalin A-like lectins/glucanases"/>
    <property type="match status" value="1"/>
</dbReference>
<evidence type="ECO:0000259" key="7">
    <source>
        <dbReference type="PROSITE" id="PS50026"/>
    </source>
</evidence>
<dbReference type="Pfam" id="PF00008">
    <property type="entry name" value="EGF"/>
    <property type="match status" value="4"/>
</dbReference>
<dbReference type="PROSITE" id="PS50026">
    <property type="entry name" value="EGF_3"/>
    <property type="match status" value="6"/>
</dbReference>
<dbReference type="InterPro" id="IPR018097">
    <property type="entry name" value="EGF_Ca-bd_CS"/>
</dbReference>
<dbReference type="SMART" id="SM01411">
    <property type="entry name" value="Ephrin_rec_like"/>
    <property type="match status" value="3"/>
</dbReference>
<dbReference type="InParanoid" id="A0A2R2MRL4"/>
<evidence type="ECO:0000313" key="11">
    <source>
        <dbReference type="RefSeq" id="XP_023932783.1"/>
    </source>
</evidence>
<keyword evidence="4 6" id="KW-1015">Disulfide bond</keyword>
<organism evidence="10 11">
    <name type="scientific">Lingula anatina</name>
    <name type="common">Brachiopod</name>
    <name type="synonym">Lingula unguis</name>
    <dbReference type="NCBI Taxonomy" id="7574"/>
    <lineage>
        <taxon>Eukaryota</taxon>
        <taxon>Metazoa</taxon>
        <taxon>Spiralia</taxon>
        <taxon>Lophotrochozoa</taxon>
        <taxon>Brachiopoda</taxon>
        <taxon>Linguliformea</taxon>
        <taxon>Lingulata</taxon>
        <taxon>Lingulida</taxon>
        <taxon>Linguloidea</taxon>
        <taxon>Lingulidae</taxon>
        <taxon>Lingula</taxon>
    </lineage>
</organism>
<dbReference type="CDD" id="cd00054">
    <property type="entry name" value="EGF_CA"/>
    <property type="match status" value="6"/>
</dbReference>
<feature type="disulfide bond" evidence="6">
    <location>
        <begin position="594"/>
        <end position="603"/>
    </location>
</feature>
<dbReference type="Gene3D" id="2.60.120.200">
    <property type="match status" value="1"/>
</dbReference>
<dbReference type="PANTHER" id="PTHR12916">
    <property type="entry name" value="CYTOCHROME C OXIDASE POLYPEPTIDE VIC-2"/>
    <property type="match status" value="1"/>
</dbReference>
<feature type="disulfide bond" evidence="6">
    <location>
        <begin position="556"/>
        <end position="565"/>
    </location>
</feature>
<dbReference type="PROSITE" id="PS01186">
    <property type="entry name" value="EGF_2"/>
    <property type="match status" value="5"/>
</dbReference>
<feature type="domain" description="EGF-like" evidence="7">
    <location>
        <begin position="682"/>
        <end position="718"/>
    </location>
</feature>
<dbReference type="InterPro" id="IPR000152">
    <property type="entry name" value="EGF-type_Asp/Asn_hydroxyl_site"/>
</dbReference>
<feature type="domain" description="HYR" evidence="8">
    <location>
        <begin position="84"/>
        <end position="163"/>
    </location>
</feature>
<evidence type="ECO:0000259" key="9">
    <source>
        <dbReference type="PROSITE" id="PS51828"/>
    </source>
</evidence>
<evidence type="ECO:0000256" key="6">
    <source>
        <dbReference type="PROSITE-ProRule" id="PRU00076"/>
    </source>
</evidence>
<keyword evidence="1 6" id="KW-0245">EGF-like domain</keyword>
<feature type="domain" description="EGF-like" evidence="7">
    <location>
        <begin position="530"/>
        <end position="566"/>
    </location>
</feature>
<dbReference type="PROSITE" id="PS00022">
    <property type="entry name" value="EGF_1"/>
    <property type="match status" value="5"/>
</dbReference>
<dbReference type="SUPFAM" id="SSF57184">
    <property type="entry name" value="Growth factor receptor domain"/>
    <property type="match status" value="3"/>
</dbReference>
<dbReference type="InterPro" id="IPR013320">
    <property type="entry name" value="ConA-like_dom_sf"/>
</dbReference>
<evidence type="ECO:0000256" key="2">
    <source>
        <dbReference type="ARBA" id="ARBA00022729"/>
    </source>
</evidence>
<dbReference type="STRING" id="7574.A0A2R2MRL4"/>
<name>A0A2R2MRL4_LINAN</name>
<dbReference type="FunFam" id="2.10.25.10:FF:000117">
    <property type="entry name" value="Delta-like protein"/>
    <property type="match status" value="1"/>
</dbReference>
<dbReference type="GO" id="GO:0005112">
    <property type="term" value="F:Notch binding"/>
    <property type="evidence" value="ECO:0007669"/>
    <property type="project" value="TreeGrafter"/>
</dbReference>
<dbReference type="InterPro" id="IPR011641">
    <property type="entry name" value="Tyr-kin_ephrin_A/B_rcpt-like"/>
</dbReference>
<dbReference type="PROSITE" id="PS51828">
    <property type="entry name" value="PTX_2"/>
    <property type="match status" value="1"/>
</dbReference>
<dbReference type="Pfam" id="PF12661">
    <property type="entry name" value="hEGF"/>
    <property type="match status" value="2"/>
</dbReference>
<dbReference type="KEGG" id="lak:106175996"/>
<gene>
    <name evidence="11" type="primary">LOC106175996</name>
</gene>
<sequence length="964" mass="105454">MQRKMSVPKRQITCGTFLRFSKGHVVEVERKNSIFLPDYIEREIIFLIGGGYKHTFKIGETTVKYVFTDDNGNSANFNFKVEVRDVQPPTITCPKVDPVVSADREVDVFWVEPTVKDNSGRPVTVNSNMSPGKFYWGRYKIVYDVRDESGNRASCSFALNIGPHQCPDLHTPINGAAGCDTFGYGVFCTLQCQNPYDFDLPAGMTSVPSFYVCGGSGRWQPTTQVPDCTRYQDPNDNLVLTLYYDYECPDPRAQKQIKENAVSNFKASPFGLTCNCIVTVDNFRVICGAINASAVRGTPAPPRGKRSVGAPSLRGQNVELLMREMKNALEKSAQTIGLRARYNVHGEVESCPPGQEYKQERNKCAVCVKGYFQNAALKCEKCPKGQYSEDERQVMCVACPDGESTLTTGSFSRQNCTEMCRRGYYSGNGLEYPDSCSPCPADTYNTARGQMSCKPCPRNTHTAPLGGADDRRKCKGPCPAGTVSVDGLQPCKPCPKNTYQPNGRSTECQECPSGKVTLGEGKTRIGDCIDLNECLSNPCLNGARCEDRIDEYFCACPVGFTGKNCEVNIDDCESTPCMNGATCLDRVNGYSCRCAPGYTRADCSLNINECASSPCQNGATCVDKANGYTCLCVPGFHGNRCEINVDECADNPCENGGSCRDGVNEYTCQCRPGFTGLKCAQNIDDCEDVSCQNEGTCVDGVNSFQCRCPPGFTGRYCETNINECASSPCVNGATCHDDVNKFICKCKPYYSGKTCSTRESPCFGVDFNQASELDFIKLEPNMPFRSLSALTIEFWMESSDNNKVNGSYGTPISYGSRAGDNFTIFGYTNFAMVVNGEEAITGVDAADGQWHKICATWQASDGSWQFYKDGTLKHRGKDLSKGRPLPAGGIFVLGQKLNGLETFSPLDTFKGKLHGMRLWDRVLDCSADISDATISIAWPDFIGTIEGRLGKTRSIIPPGVSCST</sequence>
<feature type="disulfide bond" evidence="6">
    <location>
        <begin position="670"/>
        <end position="679"/>
    </location>
</feature>
<dbReference type="AlphaFoldDB" id="A0A2R2MRL4"/>
<dbReference type="PRINTS" id="PR00010">
    <property type="entry name" value="EGFBLOOD"/>
</dbReference>
<feature type="domain" description="EGF-like" evidence="7">
    <location>
        <begin position="568"/>
        <end position="604"/>
    </location>
</feature>
<feature type="domain" description="Pentraxin (PTX)" evidence="9">
    <location>
        <begin position="761"/>
        <end position="962"/>
    </location>
</feature>
<feature type="disulfide bond" evidence="6">
    <location>
        <begin position="746"/>
        <end position="755"/>
    </location>
</feature>
<evidence type="ECO:0000313" key="10">
    <source>
        <dbReference type="Proteomes" id="UP000085678"/>
    </source>
</evidence>
<dbReference type="GeneID" id="106175996"/>
<evidence type="ECO:0000259" key="8">
    <source>
        <dbReference type="PROSITE" id="PS50825"/>
    </source>
</evidence>
<dbReference type="Pfam" id="PF07699">
    <property type="entry name" value="Ephrin_rec_like"/>
    <property type="match status" value="3"/>
</dbReference>
<dbReference type="InterPro" id="IPR013032">
    <property type="entry name" value="EGF-like_CS"/>
</dbReference>
<dbReference type="SMART" id="SM00159">
    <property type="entry name" value="PTX"/>
    <property type="match status" value="1"/>
</dbReference>
<evidence type="ECO:0000256" key="3">
    <source>
        <dbReference type="ARBA" id="ARBA00022737"/>
    </source>
</evidence>
<dbReference type="SMART" id="SM00179">
    <property type="entry name" value="EGF_CA"/>
    <property type="match status" value="6"/>
</dbReference>
<feature type="disulfide bond" evidence="6">
    <location>
        <begin position="708"/>
        <end position="717"/>
    </location>
</feature>
<evidence type="ECO:0000256" key="1">
    <source>
        <dbReference type="ARBA" id="ARBA00022536"/>
    </source>
</evidence>
<keyword evidence="2" id="KW-0732">Signal</keyword>
<dbReference type="InterPro" id="IPR001881">
    <property type="entry name" value="EGF-like_Ca-bd_dom"/>
</dbReference>
<protein>
    <submittedName>
        <fullName evidence="11">Sushi, von Willebrand factor type A, EGF and pentraxin domain-containing protein 1</fullName>
    </submittedName>
</protein>
<dbReference type="SMART" id="SM00181">
    <property type="entry name" value="EGF"/>
    <property type="match status" value="6"/>
</dbReference>
<feature type="domain" description="EGF-like" evidence="7">
    <location>
        <begin position="720"/>
        <end position="756"/>
    </location>
</feature>
<keyword evidence="3" id="KW-0677">Repeat</keyword>
<dbReference type="PROSITE" id="PS00010">
    <property type="entry name" value="ASX_HYDROXYL"/>
    <property type="match status" value="6"/>
</dbReference>
<keyword evidence="5" id="KW-0325">Glycoprotein</keyword>
<reference evidence="11" key="1">
    <citation type="submission" date="2025-08" db="UniProtKB">
        <authorList>
            <consortium name="RefSeq"/>
        </authorList>
    </citation>
    <scope>IDENTIFICATION</scope>
    <source>
        <tissue evidence="11">Gonads</tissue>
    </source>
</reference>
<dbReference type="GO" id="GO:0007219">
    <property type="term" value="P:Notch signaling pathway"/>
    <property type="evidence" value="ECO:0007669"/>
    <property type="project" value="TreeGrafter"/>
</dbReference>
<feature type="disulfide bond" evidence="6">
    <location>
        <begin position="632"/>
        <end position="641"/>
    </location>
</feature>
<dbReference type="PROSITE" id="PS01187">
    <property type="entry name" value="EGF_CA"/>
    <property type="match status" value="3"/>
</dbReference>
<dbReference type="Proteomes" id="UP000085678">
    <property type="component" value="Unplaced"/>
</dbReference>
<dbReference type="Gene3D" id="2.10.50.10">
    <property type="entry name" value="Tumor Necrosis Factor Receptor, subunit A, domain 2"/>
    <property type="match status" value="2"/>
</dbReference>
<dbReference type="Pfam" id="PF13385">
    <property type="entry name" value="Laminin_G_3"/>
    <property type="match status" value="1"/>
</dbReference>
<dbReference type="GO" id="GO:0043005">
    <property type="term" value="C:neuron projection"/>
    <property type="evidence" value="ECO:0007669"/>
    <property type="project" value="UniProtKB-ARBA"/>
</dbReference>
<dbReference type="OrthoDB" id="430340at2759"/>
<feature type="domain" description="EGF-like" evidence="7">
    <location>
        <begin position="606"/>
        <end position="642"/>
    </location>
</feature>
<dbReference type="FunFam" id="2.10.25.10:FF:000143">
    <property type="entry name" value="Protein crumbs 1"/>
    <property type="match status" value="2"/>
</dbReference>
<dbReference type="InterPro" id="IPR009030">
    <property type="entry name" value="Growth_fac_rcpt_cys_sf"/>
</dbReference>
<dbReference type="InterPro" id="IPR000742">
    <property type="entry name" value="EGF"/>
</dbReference>
<dbReference type="FunFam" id="2.10.25.10:FF:000795">
    <property type="entry name" value="Slit homolog 1 protein"/>
    <property type="match status" value="1"/>
</dbReference>
<comment type="caution">
    <text evidence="6">Lacks conserved residue(s) required for the propagation of feature annotation.</text>
</comment>
<dbReference type="InterPro" id="IPR001759">
    <property type="entry name" value="PTX_dom"/>
</dbReference>
<evidence type="ECO:0000256" key="5">
    <source>
        <dbReference type="ARBA" id="ARBA00023180"/>
    </source>
</evidence>
<dbReference type="PROSITE" id="PS50825">
    <property type="entry name" value="HYR"/>
    <property type="match status" value="1"/>
</dbReference>
<accession>A0A2R2MRL4</accession>
<dbReference type="Pfam" id="PF02494">
    <property type="entry name" value="HYR"/>
    <property type="match status" value="2"/>
</dbReference>
<dbReference type="PANTHER" id="PTHR12916:SF13">
    <property type="entry name" value="SUSHI, VON WILLEBRAND FACTOR TYPE A, EGF AND PENTRAXIN DOMAIN-CONTAINING PROTEIN 1-LIKE"/>
    <property type="match status" value="1"/>
</dbReference>
<dbReference type="GO" id="GO:0005509">
    <property type="term" value="F:calcium ion binding"/>
    <property type="evidence" value="ECO:0007669"/>
    <property type="project" value="InterPro"/>
</dbReference>
<dbReference type="GO" id="GO:0007435">
    <property type="term" value="P:salivary gland morphogenesis"/>
    <property type="evidence" value="ECO:0007669"/>
    <property type="project" value="UniProtKB-ARBA"/>
</dbReference>
<evidence type="ECO:0000256" key="4">
    <source>
        <dbReference type="ARBA" id="ARBA00023157"/>
    </source>
</evidence>
<dbReference type="InterPro" id="IPR003410">
    <property type="entry name" value="HYR_dom"/>
</dbReference>